<organism evidence="2 3">
    <name type="scientific">Streptantibioticus parmotrematis</name>
    <dbReference type="NCBI Taxonomy" id="2873249"/>
    <lineage>
        <taxon>Bacteria</taxon>
        <taxon>Bacillati</taxon>
        <taxon>Actinomycetota</taxon>
        <taxon>Actinomycetes</taxon>
        <taxon>Kitasatosporales</taxon>
        <taxon>Streptomycetaceae</taxon>
        <taxon>Streptantibioticus</taxon>
    </lineage>
</organism>
<dbReference type="Pfam" id="PF09819">
    <property type="entry name" value="ABC_cobalt"/>
    <property type="match status" value="1"/>
</dbReference>
<keyword evidence="1" id="KW-0472">Membrane</keyword>
<gene>
    <name evidence="2" type="ORF">K7472_29345</name>
</gene>
<feature type="transmembrane region" description="Helical" evidence="1">
    <location>
        <begin position="78"/>
        <end position="104"/>
    </location>
</feature>
<dbReference type="RefSeq" id="WP_222981760.1">
    <property type="nucleotide sequence ID" value="NZ_JAINVZ010000031.1"/>
</dbReference>
<feature type="transmembrane region" description="Helical" evidence="1">
    <location>
        <begin position="50"/>
        <end position="71"/>
    </location>
</feature>
<sequence>MSTANAPTNAPSNRWRTVDIVVAAVIGAAFGVIFWAWNSLWDGVASAIPLPGRAVIYGVWLIPAVLGPLVIRKPGAGIFCEVVAASVATLFGSPWGLVTLLYGVAQGMAGEFGFAFTAYRVWRWPTAVIGGALAGVAASLLDNALYYASNSTGWQIAYAAIVVASSAVIAGLGSLALTKSLAQTGALDPFPSGRERAAV</sequence>
<evidence type="ECO:0000256" key="1">
    <source>
        <dbReference type="SAM" id="Phobius"/>
    </source>
</evidence>
<evidence type="ECO:0000313" key="3">
    <source>
        <dbReference type="Proteomes" id="UP001198565"/>
    </source>
</evidence>
<comment type="caution">
    <text evidence="2">The sequence shown here is derived from an EMBL/GenBank/DDBJ whole genome shotgun (WGS) entry which is preliminary data.</text>
</comment>
<keyword evidence="3" id="KW-1185">Reference proteome</keyword>
<keyword evidence="1" id="KW-0812">Transmembrane</keyword>
<feature type="transmembrane region" description="Helical" evidence="1">
    <location>
        <begin position="156"/>
        <end position="177"/>
    </location>
</feature>
<feature type="transmembrane region" description="Helical" evidence="1">
    <location>
        <begin position="124"/>
        <end position="144"/>
    </location>
</feature>
<accession>A0ABS7R0D0</accession>
<keyword evidence="1" id="KW-1133">Transmembrane helix</keyword>
<dbReference type="PIRSF" id="PIRSF037394">
    <property type="entry name" value="ABC_thiamine-permease_YkoE_prd"/>
    <property type="match status" value="1"/>
</dbReference>
<dbReference type="Proteomes" id="UP001198565">
    <property type="component" value="Unassembled WGS sequence"/>
</dbReference>
<dbReference type="EMBL" id="JAINVZ010000031">
    <property type="protein sequence ID" value="MBY8888922.1"/>
    <property type="molecule type" value="Genomic_DNA"/>
</dbReference>
<reference evidence="2 3" key="1">
    <citation type="submission" date="2021-08" db="EMBL/GenBank/DDBJ databases">
        <title>Streptomyces sp. PTM05 isolated from lichen.</title>
        <authorList>
            <person name="Somphong A."/>
            <person name="Phongsopitanun W."/>
            <person name="Tanasupawat S."/>
        </authorList>
    </citation>
    <scope>NUCLEOTIDE SEQUENCE [LARGE SCALE GENOMIC DNA]</scope>
    <source>
        <strain evidence="2 3">Ptm05</strain>
    </source>
</reference>
<dbReference type="InterPro" id="IPR017195">
    <property type="entry name" value="ABC_thiamin-permease_prd"/>
</dbReference>
<evidence type="ECO:0000313" key="2">
    <source>
        <dbReference type="EMBL" id="MBY8888922.1"/>
    </source>
</evidence>
<feature type="transmembrane region" description="Helical" evidence="1">
    <location>
        <begin position="20"/>
        <end position="38"/>
    </location>
</feature>
<protein>
    <submittedName>
        <fullName evidence="2">ECF transporter S component</fullName>
    </submittedName>
</protein>
<name>A0ABS7R0D0_9ACTN</name>
<proteinExistence type="predicted"/>